<dbReference type="EC" id="2.7.1.71" evidence="7"/>
<dbReference type="GO" id="GO:0009423">
    <property type="term" value="P:chorismate biosynthetic process"/>
    <property type="evidence" value="ECO:0007669"/>
    <property type="project" value="UniProtKB-UniRule"/>
</dbReference>
<dbReference type="RefSeq" id="WP_304015371.1">
    <property type="nucleotide sequence ID" value="NZ_CAJXYO010000003.1"/>
</dbReference>
<dbReference type="GO" id="GO:0008652">
    <property type="term" value="P:amino acid biosynthetic process"/>
    <property type="evidence" value="ECO:0007669"/>
    <property type="project" value="UniProtKB-KW"/>
</dbReference>
<comment type="function">
    <text evidence="7">Catalyzes the specific phosphorylation of the 3-hydroxyl group of shikimic acid using ATP as a cosubstrate.</text>
</comment>
<comment type="catalytic activity">
    <reaction evidence="7">
        <text>shikimate + ATP = 3-phosphoshikimate + ADP + H(+)</text>
        <dbReference type="Rhea" id="RHEA:13121"/>
        <dbReference type="ChEBI" id="CHEBI:15378"/>
        <dbReference type="ChEBI" id="CHEBI:30616"/>
        <dbReference type="ChEBI" id="CHEBI:36208"/>
        <dbReference type="ChEBI" id="CHEBI:145989"/>
        <dbReference type="ChEBI" id="CHEBI:456216"/>
        <dbReference type="EC" id="2.7.1.71"/>
    </reaction>
</comment>
<dbReference type="HAMAP" id="MF_00109">
    <property type="entry name" value="Shikimate_kinase"/>
    <property type="match status" value="1"/>
</dbReference>
<evidence type="ECO:0000256" key="1">
    <source>
        <dbReference type="ARBA" id="ARBA00022605"/>
    </source>
</evidence>
<protein>
    <recommendedName>
        <fullName evidence="7">Shikimate kinase</fullName>
        <shortName evidence="7">SK</shortName>
        <ecNumber evidence="7">2.7.1.71</ecNumber>
    </recommendedName>
</protein>
<dbReference type="GO" id="GO:0004765">
    <property type="term" value="F:shikimate kinase activity"/>
    <property type="evidence" value="ECO:0007669"/>
    <property type="project" value="UniProtKB-UniRule"/>
</dbReference>
<keyword evidence="7" id="KW-0479">Metal-binding</keyword>
<evidence type="ECO:0000256" key="7">
    <source>
        <dbReference type="HAMAP-Rule" id="MF_00109"/>
    </source>
</evidence>
<keyword evidence="4 7" id="KW-0418">Kinase</keyword>
<dbReference type="Gene3D" id="3.40.50.300">
    <property type="entry name" value="P-loop containing nucleotide triphosphate hydrolases"/>
    <property type="match status" value="1"/>
</dbReference>
<feature type="binding site" evidence="7">
    <location>
        <position position="16"/>
    </location>
    <ligand>
        <name>Mg(2+)</name>
        <dbReference type="ChEBI" id="CHEBI:18420"/>
    </ligand>
</feature>
<reference evidence="9" key="1">
    <citation type="journal article" date="2017" name="Proc. Natl. Acad. Sci. U.S.A.">
        <title>Simulation of Deepwater Horizon oil plume reveals substrate specialization within a complex community of hydrocarbon-degraders.</title>
        <authorList>
            <person name="Hu P."/>
            <person name="Dubinsky E.A."/>
            <person name="Probst A.J."/>
            <person name="Wang J."/>
            <person name="Sieber C.M.K."/>
            <person name="Tom L.M."/>
            <person name="Gardinali P."/>
            <person name="Banfield J.F."/>
            <person name="Atlas R.M."/>
            <person name="Andersen G.L."/>
        </authorList>
    </citation>
    <scope>NUCLEOTIDE SEQUENCE [LARGE SCALE GENOMIC DNA]</scope>
</reference>
<name>A0A1Z8BC37_9FLAO</name>
<evidence type="ECO:0000256" key="2">
    <source>
        <dbReference type="ARBA" id="ARBA00022679"/>
    </source>
</evidence>
<feature type="binding site" evidence="7">
    <location>
        <position position="145"/>
    </location>
    <ligand>
        <name>substrate</name>
    </ligand>
</feature>
<dbReference type="PRINTS" id="PR01100">
    <property type="entry name" value="SHIKIMTKNASE"/>
</dbReference>
<dbReference type="Pfam" id="PF01202">
    <property type="entry name" value="SKI"/>
    <property type="match status" value="1"/>
</dbReference>
<dbReference type="SUPFAM" id="SSF52540">
    <property type="entry name" value="P-loop containing nucleoside triphosphate hydrolases"/>
    <property type="match status" value="1"/>
</dbReference>
<dbReference type="InterPro" id="IPR027417">
    <property type="entry name" value="P-loop_NTPase"/>
</dbReference>
<feature type="binding site" evidence="7">
    <location>
        <position position="58"/>
    </location>
    <ligand>
        <name>substrate</name>
    </ligand>
</feature>
<gene>
    <name evidence="7" type="primary">aroK</name>
    <name evidence="8" type="ORF">A9Q93_01800</name>
</gene>
<keyword evidence="3 7" id="KW-0547">Nucleotide-binding</keyword>
<dbReference type="PANTHER" id="PTHR21087:SF16">
    <property type="entry name" value="SHIKIMATE KINASE 1, CHLOROPLASTIC"/>
    <property type="match status" value="1"/>
</dbReference>
<dbReference type="InterPro" id="IPR031322">
    <property type="entry name" value="Shikimate/glucono_kinase"/>
</dbReference>
<dbReference type="CDD" id="cd00464">
    <property type="entry name" value="SK"/>
    <property type="match status" value="1"/>
</dbReference>
<comment type="pathway">
    <text evidence="7">Metabolic intermediate biosynthesis; chorismate biosynthesis; chorismate from D-erythrose 4-phosphate and phosphoenolpyruvate: step 5/7.</text>
</comment>
<feature type="binding site" evidence="7">
    <location>
        <begin position="12"/>
        <end position="17"/>
    </location>
    <ligand>
        <name>ATP</name>
        <dbReference type="ChEBI" id="CHEBI:30616"/>
    </ligand>
</feature>
<feature type="binding site" evidence="7">
    <location>
        <position position="122"/>
    </location>
    <ligand>
        <name>ATP</name>
        <dbReference type="ChEBI" id="CHEBI:30616"/>
    </ligand>
</feature>
<keyword evidence="1 7" id="KW-0028">Amino-acid biosynthesis</keyword>
<feature type="binding site" evidence="7">
    <location>
        <position position="34"/>
    </location>
    <ligand>
        <name>substrate</name>
    </ligand>
</feature>
<dbReference type="GO" id="GO:0009073">
    <property type="term" value="P:aromatic amino acid family biosynthetic process"/>
    <property type="evidence" value="ECO:0007669"/>
    <property type="project" value="UniProtKB-KW"/>
</dbReference>
<dbReference type="UniPathway" id="UPA00053">
    <property type="reaction ID" value="UER00088"/>
</dbReference>
<dbReference type="PANTHER" id="PTHR21087">
    <property type="entry name" value="SHIKIMATE KINASE"/>
    <property type="match status" value="1"/>
</dbReference>
<evidence type="ECO:0000256" key="5">
    <source>
        <dbReference type="ARBA" id="ARBA00022840"/>
    </source>
</evidence>
<comment type="subcellular location">
    <subcellularLocation>
        <location evidence="7">Cytoplasm</location>
    </subcellularLocation>
</comment>
<evidence type="ECO:0000256" key="6">
    <source>
        <dbReference type="ARBA" id="ARBA00023141"/>
    </source>
</evidence>
<organism evidence="8 9">
    <name type="scientific">Nonlabens dokdonensis</name>
    <dbReference type="NCBI Taxonomy" id="328515"/>
    <lineage>
        <taxon>Bacteria</taxon>
        <taxon>Pseudomonadati</taxon>
        <taxon>Bacteroidota</taxon>
        <taxon>Flavobacteriia</taxon>
        <taxon>Flavobacteriales</taxon>
        <taxon>Flavobacteriaceae</taxon>
        <taxon>Nonlabens</taxon>
    </lineage>
</organism>
<dbReference type="GO" id="GO:0005829">
    <property type="term" value="C:cytosol"/>
    <property type="evidence" value="ECO:0007669"/>
    <property type="project" value="TreeGrafter"/>
</dbReference>
<comment type="caution">
    <text evidence="8">The sequence shown here is derived from an EMBL/GenBank/DDBJ whole genome shotgun (WGS) entry which is preliminary data.</text>
</comment>
<dbReference type="EMBL" id="MAAX01000028">
    <property type="protein sequence ID" value="OUS20161.1"/>
    <property type="molecule type" value="Genomic_DNA"/>
</dbReference>
<keyword evidence="2 7" id="KW-0808">Transferase</keyword>
<keyword evidence="5 7" id="KW-0067">ATP-binding</keyword>
<sequence>MSLKIVLLGYMGSGKSTIGKLLAERVNYNFIDLDDEIEKLENKKVSQIFDENGVIYFRKLENEVLKALLKPEKNIILSLGGGTPCYFEAMQYLNSRADVHTVYLDVSIPELVRRLFPKKSTRPLIENIITQEELTEFVGKHLFERRQFYRKAKTIISINELLPKQVVDKIESSLF</sequence>
<comment type="cofactor">
    <cofactor evidence="7">
        <name>Mg(2+)</name>
        <dbReference type="ChEBI" id="CHEBI:18420"/>
    </cofactor>
    <text evidence="7">Binds 1 Mg(2+) ion per subunit.</text>
</comment>
<evidence type="ECO:0000313" key="9">
    <source>
        <dbReference type="Proteomes" id="UP000196102"/>
    </source>
</evidence>
<dbReference type="GO" id="GO:0000287">
    <property type="term" value="F:magnesium ion binding"/>
    <property type="evidence" value="ECO:0007669"/>
    <property type="project" value="UniProtKB-UniRule"/>
</dbReference>
<evidence type="ECO:0000313" key="8">
    <source>
        <dbReference type="EMBL" id="OUS20161.1"/>
    </source>
</evidence>
<comment type="subunit">
    <text evidence="7">Monomer.</text>
</comment>
<evidence type="ECO:0000256" key="3">
    <source>
        <dbReference type="ARBA" id="ARBA00022741"/>
    </source>
</evidence>
<dbReference type="AlphaFoldDB" id="A0A1Z8BC37"/>
<feature type="binding site" evidence="7">
    <location>
        <position position="81"/>
    </location>
    <ligand>
        <name>substrate</name>
    </ligand>
</feature>
<keyword evidence="6 7" id="KW-0057">Aromatic amino acid biosynthesis</keyword>
<dbReference type="GO" id="GO:0005524">
    <property type="term" value="F:ATP binding"/>
    <property type="evidence" value="ECO:0007669"/>
    <property type="project" value="UniProtKB-UniRule"/>
</dbReference>
<comment type="similarity">
    <text evidence="7">Belongs to the shikimate kinase family.</text>
</comment>
<comment type="caution">
    <text evidence="7">Lacks conserved residue(s) required for the propagation of feature annotation.</text>
</comment>
<dbReference type="InterPro" id="IPR000623">
    <property type="entry name" value="Shikimate_kinase/TSH1"/>
</dbReference>
<dbReference type="Proteomes" id="UP000196102">
    <property type="component" value="Unassembled WGS sequence"/>
</dbReference>
<proteinExistence type="inferred from homology"/>
<accession>A0A1Z8BC37</accession>
<keyword evidence="7" id="KW-0460">Magnesium</keyword>
<keyword evidence="7" id="KW-0963">Cytoplasm</keyword>
<evidence type="ECO:0000256" key="4">
    <source>
        <dbReference type="ARBA" id="ARBA00022777"/>
    </source>
</evidence>